<gene>
    <name evidence="3" type="ORF">Cflav_PD4193</name>
</gene>
<proteinExistence type="predicted"/>
<sequence precursor="true">MSQHSTILLFVSAAYLFAGIFTYVGFFLRSQSQKFLQGAIVTKGRIVAMESSGEAFHPVFTFTDLQGREYQVHSMVGKFSTAHKEGEIVDVFYQPQAPHEAIMKDSIRSYRMFFCAAALAFTIATLILIFVLRAI</sequence>
<dbReference type="EMBL" id="ABOX02000009">
    <property type="protein sequence ID" value="EEF61515.1"/>
    <property type="molecule type" value="Genomic_DNA"/>
</dbReference>
<evidence type="ECO:0000313" key="3">
    <source>
        <dbReference type="EMBL" id="EEF61515.1"/>
    </source>
</evidence>
<dbReference type="Pfam" id="PF12158">
    <property type="entry name" value="DUF3592"/>
    <property type="match status" value="1"/>
</dbReference>
<keyword evidence="1" id="KW-0472">Membrane</keyword>
<dbReference type="Proteomes" id="UP000003688">
    <property type="component" value="Unassembled WGS sequence"/>
</dbReference>
<accession>B9XF17</accession>
<dbReference type="RefSeq" id="WP_007414407.1">
    <property type="nucleotide sequence ID" value="NZ_ABOX02000009.1"/>
</dbReference>
<feature type="domain" description="DUF3592" evidence="2">
    <location>
        <begin position="50"/>
        <end position="106"/>
    </location>
</feature>
<evidence type="ECO:0000259" key="2">
    <source>
        <dbReference type="Pfam" id="PF12158"/>
    </source>
</evidence>
<organism evidence="3 4">
    <name type="scientific">Pedosphaera parvula (strain Ellin514)</name>
    <dbReference type="NCBI Taxonomy" id="320771"/>
    <lineage>
        <taxon>Bacteria</taxon>
        <taxon>Pseudomonadati</taxon>
        <taxon>Verrucomicrobiota</taxon>
        <taxon>Pedosphaerae</taxon>
        <taxon>Pedosphaerales</taxon>
        <taxon>Pedosphaeraceae</taxon>
        <taxon>Pedosphaera</taxon>
    </lineage>
</organism>
<keyword evidence="1" id="KW-1133">Transmembrane helix</keyword>
<dbReference type="InterPro" id="IPR021994">
    <property type="entry name" value="DUF3592"/>
</dbReference>
<dbReference type="AlphaFoldDB" id="B9XF17"/>
<name>B9XF17_PEDPL</name>
<feature type="transmembrane region" description="Helical" evidence="1">
    <location>
        <begin position="112"/>
        <end position="132"/>
    </location>
</feature>
<keyword evidence="1" id="KW-0812">Transmembrane</keyword>
<dbReference type="OrthoDB" id="2242169at2"/>
<evidence type="ECO:0000313" key="4">
    <source>
        <dbReference type="Proteomes" id="UP000003688"/>
    </source>
</evidence>
<reference evidence="3 4" key="1">
    <citation type="journal article" date="2011" name="J. Bacteriol.">
        <title>Genome sequence of 'Pedosphaera parvula' Ellin514, an aerobic Verrucomicrobial isolate from pasture soil.</title>
        <authorList>
            <person name="Kant R."/>
            <person name="van Passel M.W."/>
            <person name="Sangwan P."/>
            <person name="Palva A."/>
            <person name="Lucas S."/>
            <person name="Copeland A."/>
            <person name="Lapidus A."/>
            <person name="Glavina Del Rio T."/>
            <person name="Dalin E."/>
            <person name="Tice H."/>
            <person name="Bruce D."/>
            <person name="Goodwin L."/>
            <person name="Pitluck S."/>
            <person name="Chertkov O."/>
            <person name="Larimer F.W."/>
            <person name="Land M.L."/>
            <person name="Hauser L."/>
            <person name="Brettin T.S."/>
            <person name="Detter J.C."/>
            <person name="Han S."/>
            <person name="de Vos W.M."/>
            <person name="Janssen P.H."/>
            <person name="Smidt H."/>
        </authorList>
    </citation>
    <scope>NUCLEOTIDE SEQUENCE [LARGE SCALE GENOMIC DNA]</scope>
    <source>
        <strain evidence="3 4">Ellin514</strain>
    </source>
</reference>
<feature type="transmembrane region" description="Helical" evidence="1">
    <location>
        <begin position="6"/>
        <end position="28"/>
    </location>
</feature>
<evidence type="ECO:0000256" key="1">
    <source>
        <dbReference type="SAM" id="Phobius"/>
    </source>
</evidence>
<comment type="caution">
    <text evidence="3">The sequence shown here is derived from an EMBL/GenBank/DDBJ whole genome shotgun (WGS) entry which is preliminary data.</text>
</comment>
<protein>
    <recommendedName>
        <fullName evidence="2">DUF3592 domain-containing protein</fullName>
    </recommendedName>
</protein>
<keyword evidence="4" id="KW-1185">Reference proteome</keyword>